<dbReference type="NCBIfam" id="TIGR01352">
    <property type="entry name" value="tonB_Cterm"/>
    <property type="match status" value="1"/>
</dbReference>
<dbReference type="SUPFAM" id="SSF74653">
    <property type="entry name" value="TolA/TonB C-terminal domain"/>
    <property type="match status" value="1"/>
</dbReference>
<keyword evidence="8" id="KW-1133">Transmembrane helix</keyword>
<evidence type="ECO:0000256" key="2">
    <source>
        <dbReference type="ARBA" id="ARBA00006555"/>
    </source>
</evidence>
<dbReference type="PANTHER" id="PTHR33446:SF2">
    <property type="entry name" value="PROTEIN TONB"/>
    <property type="match status" value="1"/>
</dbReference>
<feature type="signal peptide" evidence="10">
    <location>
        <begin position="1"/>
        <end position="24"/>
    </location>
</feature>
<keyword evidence="6" id="KW-0812">Transmembrane</keyword>
<dbReference type="GO" id="GO:0031992">
    <property type="term" value="F:energy transducer activity"/>
    <property type="evidence" value="ECO:0007669"/>
    <property type="project" value="TreeGrafter"/>
</dbReference>
<organism evidence="12 13">
    <name type="scientific">Candidatus Limisoma faecipullorum</name>
    <dbReference type="NCBI Taxonomy" id="2840854"/>
    <lineage>
        <taxon>Bacteria</taxon>
        <taxon>Pseudomonadati</taxon>
        <taxon>Bacteroidota</taxon>
        <taxon>Bacteroidia</taxon>
        <taxon>Bacteroidales</taxon>
        <taxon>Candidatus Limisoma</taxon>
    </lineage>
</organism>
<dbReference type="Proteomes" id="UP000823598">
    <property type="component" value="Unassembled WGS sequence"/>
</dbReference>
<name>A0A9D9IM61_9BACT</name>
<gene>
    <name evidence="12" type="ORF">IAB88_00570</name>
</gene>
<sequence>MTRIIRNIILAPLFVALAIPAALSQVTRVTIESTHSQRNCCVNVYEYDYVDVPPQFPGGDRAMVNFINKTRVYPYEAYKKHIHGRVMCSFIVNTDGSICNVSVVKGANPLLDKEAVRIIKEMPAWKAGKLGGETVPVRCFLPIPFRL</sequence>
<keyword evidence="5" id="KW-0997">Cell inner membrane</keyword>
<keyword evidence="3" id="KW-0813">Transport</keyword>
<keyword evidence="10" id="KW-0732">Signal</keyword>
<evidence type="ECO:0000256" key="1">
    <source>
        <dbReference type="ARBA" id="ARBA00004383"/>
    </source>
</evidence>
<proteinExistence type="inferred from homology"/>
<dbReference type="InterPro" id="IPR037682">
    <property type="entry name" value="TonB_C"/>
</dbReference>
<evidence type="ECO:0000313" key="13">
    <source>
        <dbReference type="Proteomes" id="UP000823598"/>
    </source>
</evidence>
<reference evidence="12" key="2">
    <citation type="journal article" date="2021" name="PeerJ">
        <title>Extensive microbial diversity within the chicken gut microbiome revealed by metagenomics and culture.</title>
        <authorList>
            <person name="Gilroy R."/>
            <person name="Ravi A."/>
            <person name="Getino M."/>
            <person name="Pursley I."/>
            <person name="Horton D.L."/>
            <person name="Alikhan N.F."/>
            <person name="Baker D."/>
            <person name="Gharbi K."/>
            <person name="Hall N."/>
            <person name="Watson M."/>
            <person name="Adriaenssens E.M."/>
            <person name="Foster-Nyarko E."/>
            <person name="Jarju S."/>
            <person name="Secka A."/>
            <person name="Antonio M."/>
            <person name="Oren A."/>
            <person name="Chaudhuri R.R."/>
            <person name="La Ragione R."/>
            <person name="Hildebrand F."/>
            <person name="Pallen M.J."/>
        </authorList>
    </citation>
    <scope>NUCLEOTIDE SEQUENCE</scope>
    <source>
        <strain evidence="12">6919</strain>
    </source>
</reference>
<evidence type="ECO:0000256" key="9">
    <source>
        <dbReference type="ARBA" id="ARBA00023136"/>
    </source>
</evidence>
<dbReference type="EMBL" id="JADIMC010000010">
    <property type="protein sequence ID" value="MBO8475469.1"/>
    <property type="molecule type" value="Genomic_DNA"/>
</dbReference>
<evidence type="ECO:0000256" key="5">
    <source>
        <dbReference type="ARBA" id="ARBA00022519"/>
    </source>
</evidence>
<dbReference type="GO" id="GO:0098797">
    <property type="term" value="C:plasma membrane protein complex"/>
    <property type="evidence" value="ECO:0007669"/>
    <property type="project" value="TreeGrafter"/>
</dbReference>
<keyword evidence="4" id="KW-1003">Cell membrane</keyword>
<dbReference type="Gene3D" id="3.30.1150.10">
    <property type="match status" value="1"/>
</dbReference>
<comment type="similarity">
    <text evidence="2">Belongs to the TonB family.</text>
</comment>
<evidence type="ECO:0000256" key="8">
    <source>
        <dbReference type="ARBA" id="ARBA00022989"/>
    </source>
</evidence>
<accession>A0A9D9IM61</accession>
<reference evidence="12" key="1">
    <citation type="submission" date="2020-10" db="EMBL/GenBank/DDBJ databases">
        <authorList>
            <person name="Gilroy R."/>
        </authorList>
    </citation>
    <scope>NUCLEOTIDE SEQUENCE</scope>
    <source>
        <strain evidence="12">6919</strain>
    </source>
</reference>
<evidence type="ECO:0000256" key="10">
    <source>
        <dbReference type="SAM" id="SignalP"/>
    </source>
</evidence>
<dbReference type="GO" id="GO:0055085">
    <property type="term" value="P:transmembrane transport"/>
    <property type="evidence" value="ECO:0007669"/>
    <property type="project" value="InterPro"/>
</dbReference>
<feature type="chain" id="PRO_5038342408" evidence="10">
    <location>
        <begin position="25"/>
        <end position="147"/>
    </location>
</feature>
<feature type="domain" description="TonB C-terminal" evidence="11">
    <location>
        <begin position="58"/>
        <end position="147"/>
    </location>
</feature>
<evidence type="ECO:0000313" key="12">
    <source>
        <dbReference type="EMBL" id="MBO8475469.1"/>
    </source>
</evidence>
<dbReference type="Pfam" id="PF03544">
    <property type="entry name" value="TonB_C"/>
    <property type="match status" value="1"/>
</dbReference>
<evidence type="ECO:0000256" key="4">
    <source>
        <dbReference type="ARBA" id="ARBA00022475"/>
    </source>
</evidence>
<comment type="subcellular location">
    <subcellularLocation>
        <location evidence="1">Cell inner membrane</location>
        <topology evidence="1">Single-pass membrane protein</topology>
        <orientation evidence="1">Periplasmic side</orientation>
    </subcellularLocation>
</comment>
<comment type="caution">
    <text evidence="12">The sequence shown here is derived from an EMBL/GenBank/DDBJ whole genome shotgun (WGS) entry which is preliminary data.</text>
</comment>
<dbReference type="AlphaFoldDB" id="A0A9D9IM61"/>
<evidence type="ECO:0000259" key="11">
    <source>
        <dbReference type="PROSITE" id="PS52015"/>
    </source>
</evidence>
<keyword evidence="7" id="KW-0653">Protein transport</keyword>
<evidence type="ECO:0000256" key="7">
    <source>
        <dbReference type="ARBA" id="ARBA00022927"/>
    </source>
</evidence>
<dbReference type="PANTHER" id="PTHR33446">
    <property type="entry name" value="PROTEIN TONB-RELATED"/>
    <property type="match status" value="1"/>
</dbReference>
<dbReference type="InterPro" id="IPR006260">
    <property type="entry name" value="TonB/TolA_C"/>
</dbReference>
<protein>
    <submittedName>
        <fullName evidence="12">Energy transducer TonB</fullName>
    </submittedName>
</protein>
<dbReference type="PROSITE" id="PS52015">
    <property type="entry name" value="TONB_CTD"/>
    <property type="match status" value="1"/>
</dbReference>
<dbReference type="GO" id="GO:0015031">
    <property type="term" value="P:protein transport"/>
    <property type="evidence" value="ECO:0007669"/>
    <property type="project" value="UniProtKB-KW"/>
</dbReference>
<dbReference type="InterPro" id="IPR051045">
    <property type="entry name" value="TonB-dependent_transducer"/>
</dbReference>
<evidence type="ECO:0000256" key="3">
    <source>
        <dbReference type="ARBA" id="ARBA00022448"/>
    </source>
</evidence>
<evidence type="ECO:0000256" key="6">
    <source>
        <dbReference type="ARBA" id="ARBA00022692"/>
    </source>
</evidence>
<keyword evidence="9" id="KW-0472">Membrane</keyword>